<proteinExistence type="predicted"/>
<protein>
    <submittedName>
        <fullName evidence="2">Uncharacterized protein</fullName>
    </submittedName>
</protein>
<reference evidence="2 3" key="1">
    <citation type="submission" date="2020-10" db="EMBL/GenBank/DDBJ databases">
        <title>The Coptis chinensis genome and diversification of protoberbering-type alkaloids.</title>
        <authorList>
            <person name="Wang B."/>
            <person name="Shu S."/>
            <person name="Song C."/>
            <person name="Liu Y."/>
        </authorList>
    </citation>
    <scope>NUCLEOTIDE SEQUENCE [LARGE SCALE GENOMIC DNA]</scope>
    <source>
        <strain evidence="2">HL-2020</strain>
        <tissue evidence="2">Leaf</tissue>
    </source>
</reference>
<dbReference type="OrthoDB" id="591587at2759"/>
<sequence length="429" mass="50271">MGEMTEHTLINIIEDELVSSILGNIAMVSGLTAKCCIYRVHDNLRALKERTYSPHLVSIGPLHHGNLKSMEKHKWLYLKSFLGPNPLMLVENYVQVFRSFEVDARRCYAETFSSLSSNEFVKMLLLDGCFIIELFLRYRFNDRRQDDDPIFNTSWMLSSLNRDLMLLENQLPFFILEYLITSNREDLHPNPSKYLTESALRFFSGMMPIRLQMKPRSLSYNHLLDLVRNALLPPCVERNMSQDIRNLKLIPCAMKLQQFGIKFKKSDDLNLLSLKFKNGVLEIPPLKIQDVTEPLLRNLIAFEQCHIGCTNEFTSYAFLMDSLISNKNDVEILQNHGIIDHWLGSDEDVMGILNKLCIEVNLDYEFYFSELCEQVNNYCKMKWHRWRADLRRDYFHNPWAWLSVIAALLIIIFTFLQTVFSIVTYVKTY</sequence>
<keyword evidence="1" id="KW-0472">Membrane</keyword>
<dbReference type="PANTHER" id="PTHR31170:SF25">
    <property type="entry name" value="BNAA09G04570D PROTEIN"/>
    <property type="match status" value="1"/>
</dbReference>
<evidence type="ECO:0000313" key="3">
    <source>
        <dbReference type="Proteomes" id="UP000631114"/>
    </source>
</evidence>
<evidence type="ECO:0000256" key="1">
    <source>
        <dbReference type="SAM" id="Phobius"/>
    </source>
</evidence>
<dbReference type="PANTHER" id="PTHR31170">
    <property type="entry name" value="BNAC04G53230D PROTEIN"/>
    <property type="match status" value="1"/>
</dbReference>
<comment type="caution">
    <text evidence="2">The sequence shown here is derived from an EMBL/GenBank/DDBJ whole genome shotgun (WGS) entry which is preliminary data.</text>
</comment>
<dbReference type="EMBL" id="JADFTS010000009">
    <property type="protein sequence ID" value="KAF9590344.1"/>
    <property type="molecule type" value="Genomic_DNA"/>
</dbReference>
<accession>A0A835H0Z0</accession>
<dbReference type="Pfam" id="PF03140">
    <property type="entry name" value="DUF247"/>
    <property type="match status" value="1"/>
</dbReference>
<keyword evidence="3" id="KW-1185">Reference proteome</keyword>
<dbReference type="AlphaFoldDB" id="A0A835H0Z0"/>
<keyword evidence="1" id="KW-1133">Transmembrane helix</keyword>
<gene>
    <name evidence="2" type="ORF">IFM89_033870</name>
</gene>
<evidence type="ECO:0000313" key="2">
    <source>
        <dbReference type="EMBL" id="KAF9590344.1"/>
    </source>
</evidence>
<feature type="transmembrane region" description="Helical" evidence="1">
    <location>
        <begin position="399"/>
        <end position="426"/>
    </location>
</feature>
<keyword evidence="1" id="KW-0812">Transmembrane</keyword>
<organism evidence="2 3">
    <name type="scientific">Coptis chinensis</name>
    <dbReference type="NCBI Taxonomy" id="261450"/>
    <lineage>
        <taxon>Eukaryota</taxon>
        <taxon>Viridiplantae</taxon>
        <taxon>Streptophyta</taxon>
        <taxon>Embryophyta</taxon>
        <taxon>Tracheophyta</taxon>
        <taxon>Spermatophyta</taxon>
        <taxon>Magnoliopsida</taxon>
        <taxon>Ranunculales</taxon>
        <taxon>Ranunculaceae</taxon>
        <taxon>Coptidoideae</taxon>
        <taxon>Coptis</taxon>
    </lineage>
</organism>
<name>A0A835H0Z0_9MAGN</name>
<dbReference type="Proteomes" id="UP000631114">
    <property type="component" value="Unassembled WGS sequence"/>
</dbReference>
<dbReference type="InterPro" id="IPR004158">
    <property type="entry name" value="DUF247_pln"/>
</dbReference>